<feature type="compositionally biased region" description="Polar residues" evidence="5">
    <location>
        <begin position="276"/>
        <end position="288"/>
    </location>
</feature>
<dbReference type="Pfam" id="PF00567">
    <property type="entry name" value="TUDOR"/>
    <property type="match status" value="2"/>
</dbReference>
<evidence type="ECO:0000256" key="1">
    <source>
        <dbReference type="ARBA" id="ARBA00022723"/>
    </source>
</evidence>
<dbReference type="SMART" id="SM00333">
    <property type="entry name" value="TUDOR"/>
    <property type="match status" value="1"/>
</dbReference>
<keyword evidence="3" id="KW-0862">Zinc</keyword>
<evidence type="ECO:0000313" key="8">
    <source>
        <dbReference type="EnsemblMetazoa" id="AEPI006899-PA"/>
    </source>
</evidence>
<evidence type="ECO:0000259" key="7">
    <source>
        <dbReference type="PROSITE" id="PS50865"/>
    </source>
</evidence>
<evidence type="ECO:0000256" key="3">
    <source>
        <dbReference type="ARBA" id="ARBA00022833"/>
    </source>
</evidence>
<dbReference type="InterPro" id="IPR002893">
    <property type="entry name" value="Znf_MYND"/>
</dbReference>
<feature type="compositionally biased region" description="Polar residues" evidence="5">
    <location>
        <begin position="237"/>
        <end position="248"/>
    </location>
</feature>
<dbReference type="PROSITE" id="PS50304">
    <property type="entry name" value="TUDOR"/>
    <property type="match status" value="1"/>
</dbReference>
<dbReference type="Gene3D" id="6.10.140.2220">
    <property type="match status" value="1"/>
</dbReference>
<dbReference type="SUPFAM" id="SSF63748">
    <property type="entry name" value="Tudor/PWWP/MBT"/>
    <property type="match status" value="1"/>
</dbReference>
<dbReference type="GO" id="GO:0008270">
    <property type="term" value="F:zinc ion binding"/>
    <property type="evidence" value="ECO:0007669"/>
    <property type="project" value="UniProtKB-KW"/>
</dbReference>
<evidence type="ECO:0000256" key="4">
    <source>
        <dbReference type="PROSITE-ProRule" id="PRU00134"/>
    </source>
</evidence>
<dbReference type="AlphaFoldDB" id="A0A182PIY6"/>
<dbReference type="VEuPathDB" id="VectorBase:AEPI006899"/>
<evidence type="ECO:0000256" key="5">
    <source>
        <dbReference type="SAM" id="MobiDB-lite"/>
    </source>
</evidence>
<evidence type="ECO:0000256" key="2">
    <source>
        <dbReference type="ARBA" id="ARBA00022771"/>
    </source>
</evidence>
<dbReference type="PROSITE" id="PS50865">
    <property type="entry name" value="ZF_MYND_2"/>
    <property type="match status" value="1"/>
</dbReference>
<feature type="domain" description="MYND-type" evidence="7">
    <location>
        <begin position="144"/>
        <end position="180"/>
    </location>
</feature>
<feature type="domain" description="Tudor" evidence="6">
    <location>
        <begin position="377"/>
        <end position="433"/>
    </location>
</feature>
<dbReference type="EnsemblMetazoa" id="AEPI006899-RA">
    <property type="protein sequence ID" value="AEPI006899-PA"/>
    <property type="gene ID" value="AEPI006899"/>
</dbReference>
<accession>A0A182PIY6</accession>
<dbReference type="InterPro" id="IPR002999">
    <property type="entry name" value="Tudor"/>
</dbReference>
<keyword evidence="2 4" id="KW-0863">Zinc-finger</keyword>
<reference evidence="9" key="1">
    <citation type="submission" date="2013-03" db="EMBL/GenBank/DDBJ databases">
        <title>The Genome Sequence of Anopheles epiroticus epiroticus2.</title>
        <authorList>
            <consortium name="The Broad Institute Genomics Platform"/>
            <person name="Neafsey D.E."/>
            <person name="Howell P."/>
            <person name="Walker B."/>
            <person name="Young S.K."/>
            <person name="Zeng Q."/>
            <person name="Gargeya S."/>
            <person name="Fitzgerald M."/>
            <person name="Haas B."/>
            <person name="Abouelleil A."/>
            <person name="Allen A.W."/>
            <person name="Alvarado L."/>
            <person name="Arachchi H.M."/>
            <person name="Berlin A.M."/>
            <person name="Chapman S.B."/>
            <person name="Gainer-Dewar J."/>
            <person name="Goldberg J."/>
            <person name="Griggs A."/>
            <person name="Gujja S."/>
            <person name="Hansen M."/>
            <person name="Howarth C."/>
            <person name="Imamovic A."/>
            <person name="Ireland A."/>
            <person name="Larimer J."/>
            <person name="McCowan C."/>
            <person name="Murphy C."/>
            <person name="Pearson M."/>
            <person name="Poon T.W."/>
            <person name="Priest M."/>
            <person name="Roberts A."/>
            <person name="Saif S."/>
            <person name="Shea T."/>
            <person name="Sisk P."/>
            <person name="Sykes S."/>
            <person name="Wortman J."/>
            <person name="Nusbaum C."/>
            <person name="Birren B."/>
        </authorList>
    </citation>
    <scope>NUCLEOTIDE SEQUENCE [LARGE SCALE GENOMIC DNA]</scope>
    <source>
        <strain evidence="9">Epiroticus2</strain>
    </source>
</reference>
<keyword evidence="1" id="KW-0479">Metal-binding</keyword>
<evidence type="ECO:0000259" key="6">
    <source>
        <dbReference type="PROSITE" id="PS50304"/>
    </source>
</evidence>
<feature type="region of interest" description="Disordered" evidence="5">
    <location>
        <begin position="271"/>
        <end position="302"/>
    </location>
</feature>
<organism evidence="8 9">
    <name type="scientific">Anopheles epiroticus</name>
    <dbReference type="NCBI Taxonomy" id="199890"/>
    <lineage>
        <taxon>Eukaryota</taxon>
        <taxon>Metazoa</taxon>
        <taxon>Ecdysozoa</taxon>
        <taxon>Arthropoda</taxon>
        <taxon>Hexapoda</taxon>
        <taxon>Insecta</taxon>
        <taxon>Pterygota</taxon>
        <taxon>Neoptera</taxon>
        <taxon>Endopterygota</taxon>
        <taxon>Diptera</taxon>
        <taxon>Nematocera</taxon>
        <taxon>Culicoidea</taxon>
        <taxon>Culicidae</taxon>
        <taxon>Anophelinae</taxon>
        <taxon>Anopheles</taxon>
    </lineage>
</organism>
<feature type="region of interest" description="Disordered" evidence="5">
    <location>
        <begin position="74"/>
        <end position="118"/>
    </location>
</feature>
<dbReference type="Proteomes" id="UP000075885">
    <property type="component" value="Unassembled WGS sequence"/>
</dbReference>
<dbReference type="Pfam" id="PF01753">
    <property type="entry name" value="zf-MYND"/>
    <property type="match status" value="1"/>
</dbReference>
<evidence type="ECO:0000313" key="9">
    <source>
        <dbReference type="Proteomes" id="UP000075885"/>
    </source>
</evidence>
<feature type="compositionally biased region" description="Low complexity" evidence="5">
    <location>
        <begin position="94"/>
        <end position="103"/>
    </location>
</feature>
<keyword evidence="9" id="KW-1185">Reference proteome</keyword>
<dbReference type="STRING" id="199890.A0A182PIY6"/>
<feature type="region of interest" description="Disordered" evidence="5">
    <location>
        <begin position="220"/>
        <end position="257"/>
    </location>
</feature>
<name>A0A182PIY6_9DIPT</name>
<proteinExistence type="predicted"/>
<dbReference type="Gene3D" id="2.30.30.140">
    <property type="match status" value="1"/>
</dbReference>
<protein>
    <recommendedName>
        <fullName evidence="10">MYND-type domain-containing protein</fullName>
    </recommendedName>
</protein>
<evidence type="ECO:0008006" key="10">
    <source>
        <dbReference type="Google" id="ProtNLM"/>
    </source>
</evidence>
<sequence>MADSYFKVVIRDPKWDVRTEAKQLGFLYQLFIDSKKPQEVFIRYKSTKEAIRAREVLAKNENVLRVESMDEWNIRPKKKPENQQPETNGAASIEATNTTTEPKTATKRNAAAASKNNMPLPIPMQMQMQLPIPMPMGPGMATVCAACRNNGASFQCFVCGIFYCGEQCQRADWPAHIMQCMPRLVRATNAFVPNIPQMIAPMGAFHGMHEEPGRWNNSMENVQQRQSVHRNEPVAGSSKQSAKGQNTGALPKVPPACNVPTNVLKSMAVKRHQEQAVPSTSSETGTPNAQPPNEAKPAKDGSKLIKRMQQKTAPKRTIQYATFPLEGENVKISYVADSHLYVYRAGLEENGQSNRYIEFVKRSIECARKVTEFIRSPPKVEDVLFAPFDGDYYRAIVRSVEGAQVSVFFPDFGNTQTVEWNELKIIPDKDIQYGTCYTHAVTIEGVAAFSPMVRQFLTELQEQDEFELTKVNDGTDGKTVDMRHVRELYQMSDKVQEVAQMEKLVQGAAALAVKEDAAPKVAVPDPSSYIPVTADDIISHEMPMDQEVQLMIVEASELLDSNQLTVILKSDSIAFAKMLNECEQYGAADPNPYQPESESVVFLVHFEGIWCRALVAGMEEEMQYYLLDLGILRTLPGKPDCRRYPAGLTRQMFTSECIVENPEMLRVEGSKEDINVALRGKLLQATAHQRTEEESEATYIKIHSMSG</sequence>
<dbReference type="SUPFAM" id="SSF144232">
    <property type="entry name" value="HIT/MYND zinc finger-like"/>
    <property type="match status" value="1"/>
</dbReference>
<reference evidence="8" key="2">
    <citation type="submission" date="2020-05" db="UniProtKB">
        <authorList>
            <consortium name="EnsemblMetazoa"/>
        </authorList>
    </citation>
    <scope>IDENTIFICATION</scope>
    <source>
        <strain evidence="8">Epiroticus2</strain>
    </source>
</reference>